<dbReference type="OrthoDB" id="242165at2759"/>
<comment type="caution">
    <text evidence="1">The sequence shown here is derived from an EMBL/GenBank/DDBJ whole genome shotgun (WGS) entry which is preliminary data.</text>
</comment>
<evidence type="ECO:0000313" key="1">
    <source>
        <dbReference type="EMBL" id="RNE99460.1"/>
    </source>
</evidence>
<dbReference type="EMBL" id="MKGL01000385">
    <property type="protein sequence ID" value="RNE99460.1"/>
    <property type="molecule type" value="Genomic_DNA"/>
</dbReference>
<evidence type="ECO:0000313" key="2">
    <source>
        <dbReference type="Proteomes" id="UP000283634"/>
    </source>
</evidence>
<dbReference type="Proteomes" id="UP000283634">
    <property type="component" value="Unassembled WGS sequence"/>
</dbReference>
<protein>
    <submittedName>
        <fullName evidence="1">Uncharacterized protein</fullName>
    </submittedName>
</protein>
<keyword evidence="2" id="KW-1185">Reference proteome</keyword>
<dbReference type="RefSeq" id="XP_029235213.1">
    <property type="nucleotide sequence ID" value="XM_029384940.1"/>
</dbReference>
<organism evidence="1 2">
    <name type="scientific">Trypanosoma rangeli</name>
    <dbReference type="NCBI Taxonomy" id="5698"/>
    <lineage>
        <taxon>Eukaryota</taxon>
        <taxon>Discoba</taxon>
        <taxon>Euglenozoa</taxon>
        <taxon>Kinetoplastea</taxon>
        <taxon>Metakinetoplastina</taxon>
        <taxon>Trypanosomatida</taxon>
        <taxon>Trypanosomatidae</taxon>
        <taxon>Trypanosoma</taxon>
        <taxon>Herpetosoma</taxon>
    </lineage>
</organism>
<dbReference type="GeneID" id="40332113"/>
<sequence length="786" mass="86979">MHTTVEANKILWRHMLYISAPLVGEGGGGHVTATTLQDGARGSAVNSHQHQFSRPVLVDAKNDSVQHAFRHLDAVEKSGRAKDLELLREALIVCCGSTRRFPLPQVTLVELLCIFNEHMQYHVDAEGALAGDYILNSLCFFFLCDRQEALQRYAIPLVELGTLRPADSNYRSLIKFEAVRCCFRPACTLDLHSLPLRESLLRFVCIFCHQSCVEGGNELIYLSHSRWVFGSQPNVSDAKDFLDSPFSPFPEALRRGFLGPLMQFVTSFCISDCKAHDTWGSDCCIVCLDGVKVALVLLALNNTPLMVMNPGEQNLDRCDCPTTVLFGFPEDVPDAHIRLALQCMLDVVEMREGPRVDFGAVFGQSPESFRRWCRSIGNQLFYMKNELLFGPQGSSYVSSLRPDWELLSLPGTDKGRSERNDRGSVSGVSHFICPFLQAAPLSRRTFALALELRWSFGNAIASMRTLGGCFATMILVGAQVILTDCHPYLTSLLSVEARLDAHARHADLQLPSASLADDTFGGSEDGGILPRLWSRVVFSNFRRSSLCLAWRYLPAHVVRLAQHEREEVEVTGLFYRSASVTVGDVTLTMLIGNGKNFSVSAATEGDEVWAELESVCLQELAEREHEMMQLSSLVAECEAPQRCSNGNPREDVLCVAHDLTTGTSTLLGQRSDLLASDESKLDPLFARGVSHAQSLLGRPFCPPQRYDDDMMTTSFAFAELPITRVMLGRTAFGAGRDRRSTGTLYSCQTGGQEFFFADYKPSTFRSVEDTFLCFIASQGGDGEANV</sequence>
<name>A0A3R7JZT2_TRYRA</name>
<dbReference type="OMA" id="MREGPRV"/>
<reference evidence="1 2" key="1">
    <citation type="journal article" date="2018" name="BMC Genomics">
        <title>Genomic comparison of Trypanosoma conorhini and Trypanosoma rangeli to Trypanosoma cruzi strains of high and low virulence.</title>
        <authorList>
            <person name="Bradwell K.R."/>
            <person name="Koparde V.N."/>
            <person name="Matveyev A.V."/>
            <person name="Serrano M.G."/>
            <person name="Alves J.M."/>
            <person name="Parikh H."/>
            <person name="Huang B."/>
            <person name="Lee V."/>
            <person name="Espinosa-Alvarez O."/>
            <person name="Ortiz P.A."/>
            <person name="Costa-Martins A.G."/>
            <person name="Teixeira M.M."/>
            <person name="Buck G.A."/>
        </authorList>
    </citation>
    <scope>NUCLEOTIDE SEQUENCE [LARGE SCALE GENOMIC DNA]</scope>
    <source>
        <strain evidence="1 2">AM80</strain>
    </source>
</reference>
<dbReference type="AlphaFoldDB" id="A0A3R7JZT2"/>
<proteinExistence type="predicted"/>
<accession>A0A3R7JZT2</accession>
<gene>
    <name evidence="1" type="ORF">TraAM80_08180</name>
</gene>